<evidence type="ECO:0000313" key="2">
    <source>
        <dbReference type="Proteomes" id="UP000037505"/>
    </source>
</evidence>
<reference evidence="1 2" key="1">
    <citation type="submission" date="2014-06" db="EMBL/GenBank/DDBJ databases">
        <title>The Genome of the Aflatoxigenic Filamentous Fungus Aspergillus nomius.</title>
        <authorList>
            <person name="Moore M.G."/>
            <person name="Shannon B.M."/>
            <person name="Brian M.M."/>
        </authorList>
    </citation>
    <scope>NUCLEOTIDE SEQUENCE [LARGE SCALE GENOMIC DNA]</scope>
    <source>
        <strain evidence="1 2">NRRL 13137</strain>
    </source>
</reference>
<dbReference type="AlphaFoldDB" id="A0A0L1IVW3"/>
<gene>
    <name evidence="1" type="ORF">ANOM_007206</name>
</gene>
<comment type="caution">
    <text evidence="1">The sequence shown here is derived from an EMBL/GenBank/DDBJ whole genome shotgun (WGS) entry which is preliminary data.</text>
</comment>
<sequence length="302" mass="32525">MIDTTGTVWHIIYQTVALSIKLGFAVRAGRFTVAHTSPVVRVRRRRALQGPGRDALAVDQRHAIGTHGLLLRLALIVLVGGITVRTGREFVGNTFAVLKPSGRATVRWSGLKLASIAHRFPSGATSTAVVLRGAQDSIPDRAFRTALSGVRDSTGGREAQVGFWTKLFTGGALRPEVRDTGVAFSMGVGLRAAIARGRDTQPNLLIKLVVASKSERTKFRVTGRTRPEKDHVMIRSDHISITVIGKDDGYVRNDDGILVTGGSGSDTFLFSDFKTAFLPSGVSDDAVMKKVEHGGDEWELVA</sequence>
<organism evidence="1 2">
    <name type="scientific">Aspergillus nomiae NRRL (strain ATCC 15546 / NRRL 13137 / CBS 260.88 / M93)</name>
    <dbReference type="NCBI Taxonomy" id="1509407"/>
    <lineage>
        <taxon>Eukaryota</taxon>
        <taxon>Fungi</taxon>
        <taxon>Dikarya</taxon>
        <taxon>Ascomycota</taxon>
        <taxon>Pezizomycotina</taxon>
        <taxon>Eurotiomycetes</taxon>
        <taxon>Eurotiomycetidae</taxon>
        <taxon>Eurotiales</taxon>
        <taxon>Aspergillaceae</taxon>
        <taxon>Aspergillus</taxon>
        <taxon>Aspergillus subgen. Circumdati</taxon>
    </lineage>
</organism>
<dbReference type="GeneID" id="26809010"/>
<name>A0A0L1IVW3_ASPN3</name>
<dbReference type="EMBL" id="JNOM01000256">
    <property type="protein sequence ID" value="KNG83632.1"/>
    <property type="molecule type" value="Genomic_DNA"/>
</dbReference>
<dbReference type="RefSeq" id="XP_015404555.1">
    <property type="nucleotide sequence ID" value="XM_015552462.1"/>
</dbReference>
<accession>A0A0L1IVW3</accession>
<dbReference type="Proteomes" id="UP000037505">
    <property type="component" value="Unassembled WGS sequence"/>
</dbReference>
<keyword evidence="2" id="KW-1185">Reference proteome</keyword>
<proteinExistence type="predicted"/>
<evidence type="ECO:0000313" key="1">
    <source>
        <dbReference type="EMBL" id="KNG83632.1"/>
    </source>
</evidence>
<protein>
    <submittedName>
        <fullName evidence="1">Uncharacterized protein</fullName>
    </submittedName>
</protein>